<feature type="transmembrane region" description="Helical" evidence="9">
    <location>
        <begin position="12"/>
        <end position="32"/>
    </location>
</feature>
<dbReference type="RefSeq" id="WP_193183726.1">
    <property type="nucleotide sequence ID" value="NZ_JACVXA010000042.1"/>
</dbReference>
<feature type="transmembrane region" description="Helical" evidence="9">
    <location>
        <begin position="131"/>
        <end position="152"/>
    </location>
</feature>
<evidence type="ECO:0000256" key="4">
    <source>
        <dbReference type="ARBA" id="ARBA00022519"/>
    </source>
</evidence>
<evidence type="ECO:0000256" key="2">
    <source>
        <dbReference type="ARBA" id="ARBA00022448"/>
    </source>
</evidence>
<comment type="subcellular location">
    <subcellularLocation>
        <location evidence="1 9">Cell inner membrane</location>
        <topology evidence="1 9">Multi-pass membrane protein</topology>
    </subcellularLocation>
</comment>
<comment type="similarity">
    <text evidence="8 9">Belongs to the TRAP transporter small permease family.</text>
</comment>
<dbReference type="GO" id="GO:0022857">
    <property type="term" value="F:transmembrane transporter activity"/>
    <property type="evidence" value="ECO:0007669"/>
    <property type="project" value="UniProtKB-UniRule"/>
</dbReference>
<feature type="domain" description="Tripartite ATP-independent periplasmic transporters DctQ component" evidence="10">
    <location>
        <begin position="27"/>
        <end position="155"/>
    </location>
</feature>
<dbReference type="InterPro" id="IPR055348">
    <property type="entry name" value="DctQ"/>
</dbReference>
<evidence type="ECO:0000259" key="10">
    <source>
        <dbReference type="Pfam" id="PF04290"/>
    </source>
</evidence>
<dbReference type="Proteomes" id="UP000609121">
    <property type="component" value="Unassembled WGS sequence"/>
</dbReference>
<dbReference type="GO" id="GO:0005886">
    <property type="term" value="C:plasma membrane"/>
    <property type="evidence" value="ECO:0007669"/>
    <property type="project" value="UniProtKB-SubCell"/>
</dbReference>
<evidence type="ECO:0000256" key="3">
    <source>
        <dbReference type="ARBA" id="ARBA00022475"/>
    </source>
</evidence>
<evidence type="ECO:0000313" key="12">
    <source>
        <dbReference type="Proteomes" id="UP000609121"/>
    </source>
</evidence>
<organism evidence="11 12">
    <name type="scientific">Mangrovicoccus algicola</name>
    <dbReference type="NCBI Taxonomy" id="2771008"/>
    <lineage>
        <taxon>Bacteria</taxon>
        <taxon>Pseudomonadati</taxon>
        <taxon>Pseudomonadota</taxon>
        <taxon>Alphaproteobacteria</taxon>
        <taxon>Rhodobacterales</taxon>
        <taxon>Paracoccaceae</taxon>
        <taxon>Mangrovicoccus</taxon>
    </lineage>
</organism>
<evidence type="ECO:0000256" key="5">
    <source>
        <dbReference type="ARBA" id="ARBA00022692"/>
    </source>
</evidence>
<comment type="caution">
    <text evidence="9">Lacks conserved residue(s) required for the propagation of feature annotation.</text>
</comment>
<dbReference type="EMBL" id="JACVXA010000042">
    <property type="protein sequence ID" value="MBE3639250.1"/>
    <property type="molecule type" value="Genomic_DNA"/>
</dbReference>
<keyword evidence="5 9" id="KW-0812">Transmembrane</keyword>
<reference evidence="11" key="1">
    <citation type="submission" date="2020-09" db="EMBL/GenBank/DDBJ databases">
        <title>A novel bacterium of genus Mangrovicoccus, isolated from South China Sea.</title>
        <authorList>
            <person name="Huang H."/>
            <person name="Mo K."/>
            <person name="Hu Y."/>
        </authorList>
    </citation>
    <scope>NUCLEOTIDE SEQUENCE</scope>
    <source>
        <strain evidence="11">HB182678</strain>
    </source>
</reference>
<dbReference type="InterPro" id="IPR007387">
    <property type="entry name" value="TRAP_DctQ"/>
</dbReference>
<evidence type="ECO:0000256" key="1">
    <source>
        <dbReference type="ARBA" id="ARBA00004429"/>
    </source>
</evidence>
<gene>
    <name evidence="11" type="ORF">ICN82_13680</name>
</gene>
<keyword evidence="3" id="KW-1003">Cell membrane</keyword>
<dbReference type="Pfam" id="PF04290">
    <property type="entry name" value="DctQ"/>
    <property type="match status" value="1"/>
</dbReference>
<comment type="subunit">
    <text evidence="9">The complex comprises the extracytoplasmic solute receptor protein and the two transmembrane proteins.</text>
</comment>
<accession>A0A8J6YWM8</accession>
<sequence>MRALRRAADALTGFAALVATIGLVFEVVVILADVAGRALHAPLTGAQDLSQMTMVIVVFGAMALCDRQGGHVAVDILEPAFPAWLNRACDIAWAAAGAVIFTAIAWAVLDSAALSRMLNLSTNILHLPKDWFQTAMAGLCLIAAFGMALRAAERMLGGREAR</sequence>
<evidence type="ECO:0000256" key="7">
    <source>
        <dbReference type="ARBA" id="ARBA00023136"/>
    </source>
</evidence>
<evidence type="ECO:0000256" key="6">
    <source>
        <dbReference type="ARBA" id="ARBA00022989"/>
    </source>
</evidence>
<keyword evidence="6 9" id="KW-1133">Transmembrane helix</keyword>
<comment type="function">
    <text evidence="9">Part of the tripartite ATP-independent periplasmic (TRAP) transport system.</text>
</comment>
<protein>
    <recommendedName>
        <fullName evidence="9">TRAP transporter small permease protein</fullName>
    </recommendedName>
</protein>
<evidence type="ECO:0000313" key="11">
    <source>
        <dbReference type="EMBL" id="MBE3639250.1"/>
    </source>
</evidence>
<feature type="transmembrane region" description="Helical" evidence="9">
    <location>
        <begin position="91"/>
        <end position="109"/>
    </location>
</feature>
<name>A0A8J6YWM8_9RHOB</name>
<comment type="caution">
    <text evidence="11">The sequence shown here is derived from an EMBL/GenBank/DDBJ whole genome shotgun (WGS) entry which is preliminary data.</text>
</comment>
<dbReference type="GO" id="GO:0015740">
    <property type="term" value="P:C4-dicarboxylate transport"/>
    <property type="evidence" value="ECO:0007669"/>
    <property type="project" value="TreeGrafter"/>
</dbReference>
<keyword evidence="7 9" id="KW-0472">Membrane</keyword>
<keyword evidence="4 9" id="KW-0997">Cell inner membrane</keyword>
<dbReference type="PANTHER" id="PTHR35011">
    <property type="entry name" value="2,3-DIKETO-L-GULONATE TRAP TRANSPORTER SMALL PERMEASE PROTEIN YIAM"/>
    <property type="match status" value="1"/>
</dbReference>
<evidence type="ECO:0000256" key="9">
    <source>
        <dbReference type="RuleBase" id="RU369079"/>
    </source>
</evidence>
<proteinExistence type="inferred from homology"/>
<dbReference type="AlphaFoldDB" id="A0A8J6YWM8"/>
<dbReference type="PANTHER" id="PTHR35011:SF2">
    <property type="entry name" value="2,3-DIKETO-L-GULONATE TRAP TRANSPORTER SMALL PERMEASE PROTEIN YIAM"/>
    <property type="match status" value="1"/>
</dbReference>
<evidence type="ECO:0000256" key="8">
    <source>
        <dbReference type="ARBA" id="ARBA00038436"/>
    </source>
</evidence>
<keyword evidence="2 9" id="KW-0813">Transport</keyword>
<keyword evidence="12" id="KW-1185">Reference proteome</keyword>